<dbReference type="AlphaFoldDB" id="A0A2V1IHU1"/>
<keyword evidence="2" id="KW-1185">Reference proteome</keyword>
<evidence type="ECO:0000313" key="2">
    <source>
        <dbReference type="Proteomes" id="UP000244905"/>
    </source>
</evidence>
<protein>
    <submittedName>
        <fullName evidence="1">C4-dicarboxylate ABC transporter</fullName>
    </submittedName>
</protein>
<dbReference type="EMBL" id="PUEC01000049">
    <property type="protein sequence ID" value="PWB00239.1"/>
    <property type="molecule type" value="Genomic_DNA"/>
</dbReference>
<organism evidence="1 2">
    <name type="scientific">Duncaniella muris</name>
    <dbReference type="NCBI Taxonomy" id="2094150"/>
    <lineage>
        <taxon>Bacteria</taxon>
        <taxon>Pseudomonadati</taxon>
        <taxon>Bacteroidota</taxon>
        <taxon>Bacteroidia</taxon>
        <taxon>Bacteroidales</taxon>
        <taxon>Muribaculaceae</taxon>
        <taxon>Duncaniella</taxon>
    </lineage>
</organism>
<gene>
    <name evidence="1" type="ORF">C5O23_13440</name>
</gene>
<comment type="caution">
    <text evidence="1">The sequence shown here is derived from an EMBL/GenBank/DDBJ whole genome shotgun (WGS) entry which is preliminary data.</text>
</comment>
<sequence length="173" mass="19774">MKRTASIDQILRPLSDTPFQAYLSNAVQVADILEWILSQVGVAEVWQTSFSISEEFLRRLFFITKDKRVSRINLVLDHKATNKTLKLWAFITQVIERTYLADNHSKILLVKSERGDTVSVITSQNLTRGNRHESAFISTSPEIFANLHAQVNDLITNHSVPLHDLFRERLAAD</sequence>
<dbReference type="Proteomes" id="UP000244905">
    <property type="component" value="Unassembled WGS sequence"/>
</dbReference>
<reference evidence="2" key="1">
    <citation type="submission" date="2018-02" db="EMBL/GenBank/DDBJ databases">
        <authorList>
            <person name="Clavel T."/>
            <person name="Strowig T."/>
        </authorList>
    </citation>
    <scope>NUCLEOTIDE SEQUENCE [LARGE SCALE GENOMIC DNA]</scope>
    <source>
        <strain evidence="2">DSM 103720</strain>
    </source>
</reference>
<evidence type="ECO:0000313" key="1">
    <source>
        <dbReference type="EMBL" id="PWB00239.1"/>
    </source>
</evidence>
<dbReference type="RefSeq" id="WP_107033427.1">
    <property type="nucleotide sequence ID" value="NZ_CAPFED010000015.1"/>
</dbReference>
<accession>A0A2V1IHU1</accession>
<name>A0A2V1IHU1_9BACT</name>
<proteinExistence type="predicted"/>